<evidence type="ECO:0000313" key="1">
    <source>
        <dbReference type="EMBL" id="CAK0820893.1"/>
    </source>
</evidence>
<proteinExistence type="predicted"/>
<sequence length="122" mass="13044">MGGQRVQQLASCVLYHICVAVFRFHLFQGHGVCSPEEEACSRLAICSRFGPRRARRAERPPPRLRSSLAWPGALVRPGGPISGLCPTYGYAVSQRALKACSGQASCSVCRGATCDPSAGRPI</sequence>
<dbReference type="Proteomes" id="UP001189429">
    <property type="component" value="Unassembled WGS sequence"/>
</dbReference>
<reference evidence="1" key="1">
    <citation type="submission" date="2023-10" db="EMBL/GenBank/DDBJ databases">
        <authorList>
            <person name="Chen Y."/>
            <person name="Shah S."/>
            <person name="Dougan E. K."/>
            <person name="Thang M."/>
            <person name="Chan C."/>
        </authorList>
    </citation>
    <scope>NUCLEOTIDE SEQUENCE [LARGE SCALE GENOMIC DNA]</scope>
</reference>
<evidence type="ECO:0008006" key="3">
    <source>
        <dbReference type="Google" id="ProtNLM"/>
    </source>
</evidence>
<dbReference type="EMBL" id="CAUYUJ010007479">
    <property type="protein sequence ID" value="CAK0820893.1"/>
    <property type="molecule type" value="Genomic_DNA"/>
</dbReference>
<keyword evidence="2" id="KW-1185">Reference proteome</keyword>
<gene>
    <name evidence="1" type="ORF">PCOR1329_LOCUS22390</name>
</gene>
<evidence type="ECO:0000313" key="2">
    <source>
        <dbReference type="Proteomes" id="UP001189429"/>
    </source>
</evidence>
<accession>A0ABN9RNY2</accession>
<organism evidence="1 2">
    <name type="scientific">Prorocentrum cordatum</name>
    <dbReference type="NCBI Taxonomy" id="2364126"/>
    <lineage>
        <taxon>Eukaryota</taxon>
        <taxon>Sar</taxon>
        <taxon>Alveolata</taxon>
        <taxon>Dinophyceae</taxon>
        <taxon>Prorocentrales</taxon>
        <taxon>Prorocentraceae</taxon>
        <taxon>Prorocentrum</taxon>
    </lineage>
</organism>
<protein>
    <recommendedName>
        <fullName evidence="3">Secreted protein</fullName>
    </recommendedName>
</protein>
<name>A0ABN9RNY2_9DINO</name>
<comment type="caution">
    <text evidence="1">The sequence shown here is derived from an EMBL/GenBank/DDBJ whole genome shotgun (WGS) entry which is preliminary data.</text>
</comment>